<comment type="function">
    <text evidence="2">Accessory subunit of the mitochondrial membrane respiratory chain NADH dehydrogenase (Complex I), that is believed not to be involved in catalysis. Complex I functions in the transfer of electrons from NADH to the respiratory chain. The immediate electron acceptor for the enzyme is believed to be ubiquinone.</text>
</comment>
<keyword evidence="2" id="KW-0496">Mitochondrion</keyword>
<evidence type="ECO:0000256" key="3">
    <source>
        <dbReference type="SAM" id="MobiDB-lite"/>
    </source>
</evidence>
<dbReference type="InterPro" id="IPR007763">
    <property type="entry name" value="NDUFA12"/>
</dbReference>
<keyword evidence="2" id="KW-0813">Transport</keyword>
<evidence type="ECO:0000313" key="5">
    <source>
        <dbReference type="Proteomes" id="UP000683925"/>
    </source>
</evidence>
<proteinExistence type="inferred from homology"/>
<organism evidence="4 5">
    <name type="scientific">Paramecium octaurelia</name>
    <dbReference type="NCBI Taxonomy" id="43137"/>
    <lineage>
        <taxon>Eukaryota</taxon>
        <taxon>Sar</taxon>
        <taxon>Alveolata</taxon>
        <taxon>Ciliophora</taxon>
        <taxon>Intramacronucleata</taxon>
        <taxon>Oligohymenophorea</taxon>
        <taxon>Peniculida</taxon>
        <taxon>Parameciidae</taxon>
        <taxon>Paramecium</taxon>
    </lineage>
</organism>
<dbReference type="GO" id="GO:0006979">
    <property type="term" value="P:response to oxidative stress"/>
    <property type="evidence" value="ECO:0007669"/>
    <property type="project" value="TreeGrafter"/>
</dbReference>
<feature type="region of interest" description="Disordered" evidence="3">
    <location>
        <begin position="1"/>
        <end position="21"/>
    </location>
</feature>
<protein>
    <recommendedName>
        <fullName evidence="2">NADH dehydrogenase [ubiquinone] 1 alpha subcomplex subunit 12</fullName>
    </recommendedName>
</protein>
<reference evidence="4" key="1">
    <citation type="submission" date="2021-01" db="EMBL/GenBank/DDBJ databases">
        <authorList>
            <consortium name="Genoscope - CEA"/>
            <person name="William W."/>
        </authorList>
    </citation>
    <scope>NUCLEOTIDE SEQUENCE</scope>
</reference>
<comment type="subcellular location">
    <subcellularLocation>
        <location evidence="2">Mitochondrion inner membrane</location>
        <topology evidence="2">Peripheral membrane protein</topology>
        <orientation evidence="2">Matrix side</orientation>
    </subcellularLocation>
</comment>
<dbReference type="GO" id="GO:0005743">
    <property type="term" value="C:mitochondrial inner membrane"/>
    <property type="evidence" value="ECO:0007669"/>
    <property type="project" value="UniProtKB-SubCell"/>
</dbReference>
<keyword evidence="2" id="KW-0472">Membrane</keyword>
<keyword evidence="5" id="KW-1185">Reference proteome</keyword>
<evidence type="ECO:0000313" key="4">
    <source>
        <dbReference type="EMBL" id="CAD8147385.1"/>
    </source>
</evidence>
<sequence length="271" mass="31818">MYRAQSRSNHNVGGQNGPTQCVGQDQFGNKYYEDFDVKEINRWAEFNEYFDPYHTLGDRIPPAWHGQLAHVSNEAPTRTGYQYLQPATDNQSLPQGQLRIWIQDPQAIEALIKSKVILRDFDPLAEGKALNKIRKILFINVDLKKEIIVIVDIIPKERKCIYLQLLWRIMQIQRLQQILDSLKFPIKNYYLLYPINIRNRYYNLLIVTEIPKMGLGFPSVEIDINFDIPQNGKEYHHSGGNLERLLIMQLIDFRKQNNQLKKVVSIFFIEI</sequence>
<dbReference type="GO" id="GO:0045271">
    <property type="term" value="C:respiratory chain complex I"/>
    <property type="evidence" value="ECO:0007669"/>
    <property type="project" value="InterPro"/>
</dbReference>
<comment type="caution">
    <text evidence="4">The sequence shown here is derived from an EMBL/GenBank/DDBJ whole genome shotgun (WGS) entry which is preliminary data.</text>
</comment>
<evidence type="ECO:0000256" key="1">
    <source>
        <dbReference type="ARBA" id="ARBA00007355"/>
    </source>
</evidence>
<name>A0A8S1T250_PAROT</name>
<keyword evidence="2" id="KW-0999">Mitochondrion inner membrane</keyword>
<keyword evidence="2" id="KW-0249">Electron transport</keyword>
<dbReference type="AlphaFoldDB" id="A0A8S1T250"/>
<accession>A0A8S1T250</accession>
<dbReference type="EMBL" id="CAJJDP010000019">
    <property type="protein sequence ID" value="CAD8147385.1"/>
    <property type="molecule type" value="Genomic_DNA"/>
</dbReference>
<dbReference type="Proteomes" id="UP000683925">
    <property type="component" value="Unassembled WGS sequence"/>
</dbReference>
<dbReference type="PANTHER" id="PTHR12910:SF2">
    <property type="entry name" value="NADH DEHYDROGENASE [UBIQUINONE] 1 ALPHA SUBCOMPLEX SUBUNIT 12"/>
    <property type="match status" value="1"/>
</dbReference>
<dbReference type="PANTHER" id="PTHR12910">
    <property type="entry name" value="NADH-UBIQUINONE OXIDOREDUCTASE SUBUNIT B17.2"/>
    <property type="match status" value="1"/>
</dbReference>
<keyword evidence="2" id="KW-0679">Respiratory chain</keyword>
<dbReference type="OrthoDB" id="274641at2759"/>
<comment type="similarity">
    <text evidence="1 2">Belongs to the complex I NDUFA12 subunit family.</text>
</comment>
<evidence type="ECO:0000256" key="2">
    <source>
        <dbReference type="RuleBase" id="RU363103"/>
    </source>
</evidence>
<gene>
    <name evidence="4" type="ORF">POCTA_138.1.T0190408</name>
</gene>
<dbReference type="Pfam" id="PF05071">
    <property type="entry name" value="NDUFA12"/>
    <property type="match status" value="1"/>
</dbReference>